<dbReference type="GO" id="GO:0004864">
    <property type="term" value="F:protein phosphatase inhibitor activity"/>
    <property type="evidence" value="ECO:0007669"/>
    <property type="project" value="TreeGrafter"/>
</dbReference>
<dbReference type="OrthoDB" id="1879545at2759"/>
<dbReference type="GO" id="GO:0010427">
    <property type="term" value="F:abscisic acid binding"/>
    <property type="evidence" value="ECO:0007669"/>
    <property type="project" value="TreeGrafter"/>
</dbReference>
<dbReference type="OMA" id="MNIANEY"/>
<dbReference type="GO" id="GO:0009820">
    <property type="term" value="P:alkaloid metabolic process"/>
    <property type="evidence" value="ECO:0007669"/>
    <property type="project" value="UniProtKB-KW"/>
</dbReference>
<dbReference type="KEGG" id="csav:115706077"/>
<sequence length="157" mass="17588">MVSGQLSHEMEIKAPASQVWEFYGTIRQLNLIAKQLPNVFEKIDILEGDGGVGTIVHLIFVPGVTRFKSYKEKLTKVDDENRVKEAEVIEGGYLDFGFTLYRVRFEIIDKDQASSIVKSTIEYEVKDESADNVSLVSLDALKAIAFIAQNELTKTNA</sequence>
<dbReference type="InterPro" id="IPR023393">
    <property type="entry name" value="START-like_dom_sf"/>
</dbReference>
<proteinExistence type="inferred from homology"/>
<evidence type="ECO:0000259" key="3">
    <source>
        <dbReference type="SMART" id="SM01037"/>
    </source>
</evidence>
<dbReference type="AlphaFoldDB" id="A0A803NS69"/>
<dbReference type="CDD" id="cd07816">
    <property type="entry name" value="Bet_v1-like"/>
    <property type="match status" value="1"/>
</dbReference>
<dbReference type="PANTHER" id="PTHR31213">
    <property type="entry name" value="OS08G0374000 PROTEIN-RELATED"/>
    <property type="match status" value="1"/>
</dbReference>
<dbReference type="Proteomes" id="UP000596661">
    <property type="component" value="Chromosome 2"/>
</dbReference>
<dbReference type="SUPFAM" id="SSF55961">
    <property type="entry name" value="Bet v1-like"/>
    <property type="match status" value="1"/>
</dbReference>
<comment type="similarity">
    <text evidence="1">Belongs to the BetVI family.</text>
</comment>
<dbReference type="InterPro" id="IPR000916">
    <property type="entry name" value="Bet_v_I/MLP"/>
</dbReference>
<dbReference type="GO" id="GO:0009738">
    <property type="term" value="P:abscisic acid-activated signaling pathway"/>
    <property type="evidence" value="ECO:0007669"/>
    <property type="project" value="TreeGrafter"/>
</dbReference>
<accession>A0A803NS69</accession>
<dbReference type="GO" id="GO:0005634">
    <property type="term" value="C:nucleus"/>
    <property type="evidence" value="ECO:0007669"/>
    <property type="project" value="TreeGrafter"/>
</dbReference>
<dbReference type="GO" id="GO:0005737">
    <property type="term" value="C:cytoplasm"/>
    <property type="evidence" value="ECO:0007669"/>
    <property type="project" value="TreeGrafter"/>
</dbReference>
<name>A0A803NS69_CANSA</name>
<keyword evidence="2" id="KW-0017">Alkaloid metabolism</keyword>
<dbReference type="InterPro" id="IPR050279">
    <property type="entry name" value="Plant_def-hormone_signal"/>
</dbReference>
<gene>
    <name evidence="4" type="primary">LOC115706077</name>
</gene>
<dbReference type="Pfam" id="PF00407">
    <property type="entry name" value="Bet_v_1"/>
    <property type="match status" value="1"/>
</dbReference>
<dbReference type="SMART" id="SM01037">
    <property type="entry name" value="Bet_v_1"/>
    <property type="match status" value="1"/>
</dbReference>
<evidence type="ECO:0000313" key="4">
    <source>
        <dbReference type="EnsemblPlants" id="cds.evm.model.02.1087"/>
    </source>
</evidence>
<dbReference type="GO" id="GO:0006952">
    <property type="term" value="P:defense response"/>
    <property type="evidence" value="ECO:0007669"/>
    <property type="project" value="InterPro"/>
</dbReference>
<dbReference type="GO" id="GO:0038023">
    <property type="term" value="F:signaling receptor activity"/>
    <property type="evidence" value="ECO:0007669"/>
    <property type="project" value="TreeGrafter"/>
</dbReference>
<organism evidence="4 5">
    <name type="scientific">Cannabis sativa</name>
    <name type="common">Hemp</name>
    <name type="synonym">Marijuana</name>
    <dbReference type="NCBI Taxonomy" id="3483"/>
    <lineage>
        <taxon>Eukaryota</taxon>
        <taxon>Viridiplantae</taxon>
        <taxon>Streptophyta</taxon>
        <taxon>Embryophyta</taxon>
        <taxon>Tracheophyta</taxon>
        <taxon>Spermatophyta</taxon>
        <taxon>Magnoliopsida</taxon>
        <taxon>eudicotyledons</taxon>
        <taxon>Gunneridae</taxon>
        <taxon>Pentapetalae</taxon>
        <taxon>rosids</taxon>
        <taxon>fabids</taxon>
        <taxon>Rosales</taxon>
        <taxon>Cannabaceae</taxon>
        <taxon>Cannabis</taxon>
    </lineage>
</organism>
<dbReference type="Gramene" id="evm.model.02.1087">
    <property type="protein sequence ID" value="cds.evm.model.02.1087"/>
    <property type="gene ID" value="evm.TU.02.1087"/>
</dbReference>
<dbReference type="PANTHER" id="PTHR31213:SF19">
    <property type="entry name" value="BET V I_MAJOR LATEX PROTEIN DOMAIN-CONTAINING PROTEIN"/>
    <property type="match status" value="1"/>
</dbReference>
<dbReference type="Gene3D" id="3.30.530.20">
    <property type="match status" value="1"/>
</dbReference>
<reference evidence="4" key="2">
    <citation type="submission" date="2021-03" db="UniProtKB">
        <authorList>
            <consortium name="EnsemblPlants"/>
        </authorList>
    </citation>
    <scope>IDENTIFICATION</scope>
</reference>
<dbReference type="RefSeq" id="XP_030489454.1">
    <property type="nucleotide sequence ID" value="XM_030633594.2"/>
</dbReference>
<keyword evidence="5" id="KW-1185">Reference proteome</keyword>
<protein>
    <recommendedName>
        <fullName evidence="3">Bet v I/Major latex protein domain-containing protein</fullName>
    </recommendedName>
</protein>
<feature type="domain" description="Bet v I/Major latex protein" evidence="3">
    <location>
        <begin position="1"/>
        <end position="154"/>
    </location>
</feature>
<dbReference type="GeneID" id="115706077"/>
<evidence type="ECO:0000313" key="5">
    <source>
        <dbReference type="Proteomes" id="UP000596661"/>
    </source>
</evidence>
<dbReference type="EMBL" id="UZAU01000157">
    <property type="status" value="NOT_ANNOTATED_CDS"/>
    <property type="molecule type" value="Genomic_DNA"/>
</dbReference>
<evidence type="ECO:0000256" key="1">
    <source>
        <dbReference type="ARBA" id="ARBA00009744"/>
    </source>
</evidence>
<dbReference type="EnsemblPlants" id="evm.model.02.1087">
    <property type="protein sequence ID" value="cds.evm.model.02.1087"/>
    <property type="gene ID" value="evm.TU.02.1087"/>
</dbReference>
<evidence type="ECO:0000256" key="2">
    <source>
        <dbReference type="ARBA" id="ARBA00022589"/>
    </source>
</evidence>
<reference evidence="4" key="1">
    <citation type="submission" date="2018-11" db="EMBL/GenBank/DDBJ databases">
        <authorList>
            <person name="Grassa J C."/>
        </authorList>
    </citation>
    <scope>NUCLEOTIDE SEQUENCE [LARGE SCALE GENOMIC DNA]</scope>
</reference>